<dbReference type="EMBL" id="WUEP01000137">
    <property type="protein sequence ID" value="NEH96143.1"/>
    <property type="molecule type" value="Genomic_DNA"/>
</dbReference>
<dbReference type="InterPro" id="IPR037185">
    <property type="entry name" value="EmrE-like"/>
</dbReference>
<name>A0A6N9ZRN7_9HYPH</name>
<gene>
    <name evidence="2" type="ORF">GR206_35205</name>
</gene>
<dbReference type="Gene3D" id="1.10.3730.20">
    <property type="match status" value="1"/>
</dbReference>
<dbReference type="InterPro" id="IPR000620">
    <property type="entry name" value="EamA_dom"/>
</dbReference>
<dbReference type="AlphaFoldDB" id="A0A6N9ZRN7"/>
<dbReference type="Pfam" id="PF00892">
    <property type="entry name" value="EamA"/>
    <property type="match status" value="1"/>
</dbReference>
<proteinExistence type="predicted"/>
<protein>
    <submittedName>
        <fullName evidence="2">EamA family transporter</fullName>
    </submittedName>
</protein>
<reference evidence="2 3" key="1">
    <citation type="submission" date="2019-12" db="EMBL/GenBank/DDBJ databases">
        <title>Rhizobium genotypes associated with high levels of biological nitrogen fixation by grain legumes in a temperate-maritime cropping system.</title>
        <authorList>
            <person name="Maluk M."/>
            <person name="Francesc Ferrando Molina F."/>
            <person name="Lopez Del Egido L."/>
            <person name="Lafos M."/>
            <person name="Langarica-Fuentes A."/>
            <person name="Gebre Yohannes G."/>
            <person name="Young M.W."/>
            <person name="Martin P."/>
            <person name="Gantlett R."/>
            <person name="Kenicer G."/>
            <person name="Hawes C."/>
            <person name="Begg G.S."/>
            <person name="Quilliam R.S."/>
            <person name="Squire G.R."/>
            <person name="Poole P.S."/>
            <person name="Young P.W."/>
            <person name="Iannetta P.M."/>
            <person name="James E.K."/>
        </authorList>
    </citation>
    <scope>NUCLEOTIDE SEQUENCE [LARGE SCALE GENOMIC DNA]</scope>
    <source>
        <strain evidence="2 3">JHI2449</strain>
    </source>
</reference>
<accession>A0A6N9ZRN7</accession>
<dbReference type="SUPFAM" id="SSF103481">
    <property type="entry name" value="Multidrug resistance efflux transporter EmrE"/>
    <property type="match status" value="1"/>
</dbReference>
<comment type="caution">
    <text evidence="2">The sequence shown here is derived from an EMBL/GenBank/DDBJ whole genome shotgun (WGS) entry which is preliminary data.</text>
</comment>
<dbReference type="GO" id="GO:0016020">
    <property type="term" value="C:membrane"/>
    <property type="evidence" value="ECO:0007669"/>
    <property type="project" value="InterPro"/>
</dbReference>
<feature type="non-terminal residue" evidence="2">
    <location>
        <position position="1"/>
    </location>
</feature>
<organism evidence="2 3">
    <name type="scientific">Rhizobium laguerreae</name>
    <dbReference type="NCBI Taxonomy" id="1076926"/>
    <lineage>
        <taxon>Bacteria</taxon>
        <taxon>Pseudomonadati</taxon>
        <taxon>Pseudomonadota</taxon>
        <taxon>Alphaproteobacteria</taxon>
        <taxon>Hyphomicrobiales</taxon>
        <taxon>Rhizobiaceae</taxon>
        <taxon>Rhizobium/Agrobacterium group</taxon>
        <taxon>Rhizobium</taxon>
    </lineage>
</organism>
<dbReference type="Proteomes" id="UP000468864">
    <property type="component" value="Unassembled WGS sequence"/>
</dbReference>
<sequence length="71" mass="7760">FSHYCLASALRYADATIVVPMDFLRVPLTATVGWLLYSERLDAWTVLGATLILCGNLLNLKPTAPVPARAQ</sequence>
<evidence type="ECO:0000313" key="2">
    <source>
        <dbReference type="EMBL" id="NEH96143.1"/>
    </source>
</evidence>
<evidence type="ECO:0000313" key="3">
    <source>
        <dbReference type="Proteomes" id="UP000468864"/>
    </source>
</evidence>
<feature type="domain" description="EamA" evidence="1">
    <location>
        <begin position="3"/>
        <end position="59"/>
    </location>
</feature>
<evidence type="ECO:0000259" key="1">
    <source>
        <dbReference type="Pfam" id="PF00892"/>
    </source>
</evidence>
<dbReference type="RefSeq" id="WP_163883740.1">
    <property type="nucleotide sequence ID" value="NZ_WUEP01000137.1"/>
</dbReference>